<evidence type="ECO:0000313" key="3">
    <source>
        <dbReference type="Proteomes" id="UP000613193"/>
    </source>
</evidence>
<organism evidence="2 3">
    <name type="scientific">Mucilaginibacter segetis</name>
    <dbReference type="NCBI Taxonomy" id="2793071"/>
    <lineage>
        <taxon>Bacteria</taxon>
        <taxon>Pseudomonadati</taxon>
        <taxon>Bacteroidota</taxon>
        <taxon>Sphingobacteriia</taxon>
        <taxon>Sphingobacteriales</taxon>
        <taxon>Sphingobacteriaceae</taxon>
        <taxon>Mucilaginibacter</taxon>
    </lineage>
</organism>
<dbReference type="InterPro" id="IPR036249">
    <property type="entry name" value="Thioredoxin-like_sf"/>
</dbReference>
<evidence type="ECO:0000313" key="2">
    <source>
        <dbReference type="EMBL" id="MBK0379862.1"/>
    </source>
</evidence>
<keyword evidence="1" id="KW-0732">Signal</keyword>
<keyword evidence="3" id="KW-1185">Reference proteome</keyword>
<gene>
    <name evidence="2" type="ORF">I5M19_11115</name>
</gene>
<dbReference type="SUPFAM" id="SSF52833">
    <property type="entry name" value="Thioredoxin-like"/>
    <property type="match status" value="1"/>
</dbReference>
<feature type="signal peptide" evidence="1">
    <location>
        <begin position="1"/>
        <end position="21"/>
    </location>
</feature>
<feature type="chain" id="PRO_5037244463" evidence="1">
    <location>
        <begin position="22"/>
        <end position="270"/>
    </location>
</feature>
<dbReference type="RefSeq" id="WP_200066403.1">
    <property type="nucleotide sequence ID" value="NZ_JAEHFW010000002.1"/>
</dbReference>
<dbReference type="Proteomes" id="UP000613193">
    <property type="component" value="Unassembled WGS sequence"/>
</dbReference>
<sequence>MKTIKILMLAGCLVIAGLVSAAILTKKDAGDKNKVSANAADDNGFAVVELFTSEGCSSCPPADELVARVQKEYAGKPVYILAYHVDYWNRLGWKDVFSKAEYSQRQSKYAQWLNLRSVYTPQAVVNGQKEFVGSSTGTLHNAIIAGLRKSTNAALVITEVHATNKQATVKYTTEGAPGNAALLLAVVQKKAVSNVKRGENGGRTLTHVQIVREIENVTLEGKRSGTATITLPANFSAREYEIIGFVQNSASGEILAASRSAFNTTDIASN</sequence>
<proteinExistence type="predicted"/>
<dbReference type="Gene3D" id="3.40.30.10">
    <property type="entry name" value="Glutaredoxin"/>
    <property type="match status" value="1"/>
</dbReference>
<dbReference type="EMBL" id="JAEHFW010000002">
    <property type="protein sequence ID" value="MBK0379862.1"/>
    <property type="molecule type" value="Genomic_DNA"/>
</dbReference>
<comment type="caution">
    <text evidence="2">The sequence shown here is derived from an EMBL/GenBank/DDBJ whole genome shotgun (WGS) entry which is preliminary data.</text>
</comment>
<dbReference type="InterPro" id="IPR010634">
    <property type="entry name" value="DUF1223"/>
</dbReference>
<accession>A0A934PUN4</accession>
<evidence type="ECO:0000256" key="1">
    <source>
        <dbReference type="SAM" id="SignalP"/>
    </source>
</evidence>
<name>A0A934PUN4_9SPHI</name>
<dbReference type="AlphaFoldDB" id="A0A934PUN4"/>
<dbReference type="PANTHER" id="PTHR36057">
    <property type="match status" value="1"/>
</dbReference>
<dbReference type="PANTHER" id="PTHR36057:SF1">
    <property type="entry name" value="LIPOPROTEIN LIPID ATTACHMENT SITE-LIKE PROTEIN, PUTATIVE (DUF1223)-RELATED"/>
    <property type="match status" value="1"/>
</dbReference>
<reference evidence="2" key="1">
    <citation type="submission" date="2020-12" db="EMBL/GenBank/DDBJ databases">
        <title>Bacterial novel species Mucilaginibacter sp. SD-g isolated from soil.</title>
        <authorList>
            <person name="Jung H.-Y."/>
        </authorList>
    </citation>
    <scope>NUCLEOTIDE SEQUENCE</scope>
    <source>
        <strain evidence="2">SD-g</strain>
    </source>
</reference>
<protein>
    <submittedName>
        <fullName evidence="2">DUF1223 domain-containing protein</fullName>
    </submittedName>
</protein>
<dbReference type="Pfam" id="PF06764">
    <property type="entry name" value="DUF1223"/>
    <property type="match status" value="1"/>
</dbReference>